<dbReference type="EMBL" id="SRLO01000513">
    <property type="protein sequence ID" value="TNN53544.1"/>
    <property type="molecule type" value="Genomic_DNA"/>
</dbReference>
<gene>
    <name evidence="2" type="ORF">EYF80_036244</name>
</gene>
<proteinExistence type="predicted"/>
<evidence type="ECO:0000256" key="1">
    <source>
        <dbReference type="SAM" id="MobiDB-lite"/>
    </source>
</evidence>
<dbReference type="AlphaFoldDB" id="A0A4Z2GL78"/>
<evidence type="ECO:0000313" key="2">
    <source>
        <dbReference type="EMBL" id="TNN53544.1"/>
    </source>
</evidence>
<sequence length="121" mass="13072">MCGVAVGSPWQRQGDETEHVRPSLRGANTPAPQPPACGPAPCCASCYTDPAPSSASSTLNKNQLNYGADAFSGHLHFVINSTSRRDEQTDSIKPKLAPWFPVQSPTMFEGILNKKEMLEEL</sequence>
<dbReference type="Proteomes" id="UP000314294">
    <property type="component" value="Unassembled WGS sequence"/>
</dbReference>
<evidence type="ECO:0000313" key="3">
    <source>
        <dbReference type="Proteomes" id="UP000314294"/>
    </source>
</evidence>
<accession>A0A4Z2GL78</accession>
<protein>
    <submittedName>
        <fullName evidence="2">Uncharacterized protein</fullName>
    </submittedName>
</protein>
<feature type="region of interest" description="Disordered" evidence="1">
    <location>
        <begin position="1"/>
        <end position="37"/>
    </location>
</feature>
<comment type="caution">
    <text evidence="2">The sequence shown here is derived from an EMBL/GenBank/DDBJ whole genome shotgun (WGS) entry which is preliminary data.</text>
</comment>
<keyword evidence="3" id="KW-1185">Reference proteome</keyword>
<name>A0A4Z2GL78_9TELE</name>
<organism evidence="2 3">
    <name type="scientific">Liparis tanakae</name>
    <name type="common">Tanaka's snailfish</name>
    <dbReference type="NCBI Taxonomy" id="230148"/>
    <lineage>
        <taxon>Eukaryota</taxon>
        <taxon>Metazoa</taxon>
        <taxon>Chordata</taxon>
        <taxon>Craniata</taxon>
        <taxon>Vertebrata</taxon>
        <taxon>Euteleostomi</taxon>
        <taxon>Actinopterygii</taxon>
        <taxon>Neopterygii</taxon>
        <taxon>Teleostei</taxon>
        <taxon>Neoteleostei</taxon>
        <taxon>Acanthomorphata</taxon>
        <taxon>Eupercaria</taxon>
        <taxon>Perciformes</taxon>
        <taxon>Cottioidei</taxon>
        <taxon>Cottales</taxon>
        <taxon>Liparidae</taxon>
        <taxon>Liparis</taxon>
    </lineage>
</organism>
<reference evidence="2 3" key="1">
    <citation type="submission" date="2019-03" db="EMBL/GenBank/DDBJ databases">
        <title>First draft genome of Liparis tanakae, snailfish: a comprehensive survey of snailfish specific genes.</title>
        <authorList>
            <person name="Kim W."/>
            <person name="Song I."/>
            <person name="Jeong J.-H."/>
            <person name="Kim D."/>
            <person name="Kim S."/>
            <person name="Ryu S."/>
            <person name="Song J.Y."/>
            <person name="Lee S.K."/>
        </authorList>
    </citation>
    <scope>NUCLEOTIDE SEQUENCE [LARGE SCALE GENOMIC DNA]</scope>
    <source>
        <tissue evidence="2">Muscle</tissue>
    </source>
</reference>